<reference evidence="1 2" key="1">
    <citation type="submission" date="2015-11" db="EMBL/GenBank/DDBJ databases">
        <title>The genome of Debaryomyces fabryi.</title>
        <authorList>
            <person name="Tafer H."/>
            <person name="Lopandic K."/>
        </authorList>
    </citation>
    <scope>NUCLEOTIDE SEQUENCE [LARGE SCALE GENOMIC DNA]</scope>
    <source>
        <strain evidence="1 2">CBS 789</strain>
    </source>
</reference>
<comment type="caution">
    <text evidence="1">The sequence shown here is derived from an EMBL/GenBank/DDBJ whole genome shotgun (WGS) entry which is preliminary data.</text>
</comment>
<evidence type="ECO:0000313" key="1">
    <source>
        <dbReference type="EMBL" id="KSA02314.1"/>
    </source>
</evidence>
<sequence>MPAYSIISLWLYPPKERECDEDIFPPDSILRLTESIREMLSGFLQDIIDSAVFIENKTLSTRNIYEKKETATKYN</sequence>
<keyword evidence="2" id="KW-1185">Reference proteome</keyword>
<gene>
    <name evidence="1" type="ORF">AC631_01964</name>
</gene>
<evidence type="ECO:0000313" key="2">
    <source>
        <dbReference type="Proteomes" id="UP000054251"/>
    </source>
</evidence>
<proteinExistence type="predicted"/>
<accession>A0A0V1Q1U6</accession>
<dbReference type="EMBL" id="LMYN01000030">
    <property type="protein sequence ID" value="KSA02314.1"/>
    <property type="molecule type" value="Genomic_DNA"/>
</dbReference>
<dbReference type="AlphaFoldDB" id="A0A0V1Q1U6"/>
<dbReference type="Proteomes" id="UP000054251">
    <property type="component" value="Unassembled WGS sequence"/>
</dbReference>
<dbReference type="GeneID" id="26838973"/>
<dbReference type="RefSeq" id="XP_015468416.1">
    <property type="nucleotide sequence ID" value="XM_015610794.1"/>
</dbReference>
<organism evidence="1 2">
    <name type="scientific">Debaryomyces fabryi</name>
    <dbReference type="NCBI Taxonomy" id="58627"/>
    <lineage>
        <taxon>Eukaryota</taxon>
        <taxon>Fungi</taxon>
        <taxon>Dikarya</taxon>
        <taxon>Ascomycota</taxon>
        <taxon>Saccharomycotina</taxon>
        <taxon>Pichiomycetes</taxon>
        <taxon>Debaryomycetaceae</taxon>
        <taxon>Debaryomyces</taxon>
    </lineage>
</organism>
<protein>
    <submittedName>
        <fullName evidence="1">Uncharacterized protein</fullName>
    </submittedName>
</protein>
<name>A0A0V1Q1U6_9ASCO</name>